<accession>A0A444YC75</accession>
<sequence>MIVLGRKRNQTNRIRKIRVWFNPTRKQTSGTKGNTVQDKLNYKKQLSKLGDKRGEPRTKHCSQLEYKKFHISHRNCFGRTS</sequence>
<dbReference type="EMBL" id="SDMP01000017">
    <property type="protein sequence ID" value="RYQ99527.1"/>
    <property type="molecule type" value="Genomic_DNA"/>
</dbReference>
<evidence type="ECO:0000313" key="2">
    <source>
        <dbReference type="Proteomes" id="UP000289738"/>
    </source>
</evidence>
<dbReference type="AlphaFoldDB" id="A0A444YC75"/>
<dbReference type="Proteomes" id="UP000289738">
    <property type="component" value="Chromosome B07"/>
</dbReference>
<name>A0A444YC75_ARAHY</name>
<protein>
    <submittedName>
        <fullName evidence="1">Uncharacterized protein</fullName>
    </submittedName>
</protein>
<gene>
    <name evidence="1" type="ORF">Ahy_B07g087467</name>
</gene>
<organism evidence="1 2">
    <name type="scientific">Arachis hypogaea</name>
    <name type="common">Peanut</name>
    <dbReference type="NCBI Taxonomy" id="3818"/>
    <lineage>
        <taxon>Eukaryota</taxon>
        <taxon>Viridiplantae</taxon>
        <taxon>Streptophyta</taxon>
        <taxon>Embryophyta</taxon>
        <taxon>Tracheophyta</taxon>
        <taxon>Spermatophyta</taxon>
        <taxon>Magnoliopsida</taxon>
        <taxon>eudicotyledons</taxon>
        <taxon>Gunneridae</taxon>
        <taxon>Pentapetalae</taxon>
        <taxon>rosids</taxon>
        <taxon>fabids</taxon>
        <taxon>Fabales</taxon>
        <taxon>Fabaceae</taxon>
        <taxon>Papilionoideae</taxon>
        <taxon>50 kb inversion clade</taxon>
        <taxon>dalbergioids sensu lato</taxon>
        <taxon>Dalbergieae</taxon>
        <taxon>Pterocarpus clade</taxon>
        <taxon>Arachis</taxon>
    </lineage>
</organism>
<proteinExistence type="predicted"/>
<dbReference type="EMBL" id="SDMP01000017">
    <property type="protein sequence ID" value="RYQ99528.1"/>
    <property type="molecule type" value="Genomic_DNA"/>
</dbReference>
<evidence type="ECO:0000313" key="1">
    <source>
        <dbReference type="EMBL" id="RYQ99527.1"/>
    </source>
</evidence>
<keyword evidence="2" id="KW-1185">Reference proteome</keyword>
<comment type="caution">
    <text evidence="1">The sequence shown here is derived from an EMBL/GenBank/DDBJ whole genome shotgun (WGS) entry which is preliminary data.</text>
</comment>
<reference evidence="1 2" key="1">
    <citation type="submission" date="2019-01" db="EMBL/GenBank/DDBJ databases">
        <title>Sequencing of cultivated peanut Arachis hypogaea provides insights into genome evolution and oil improvement.</title>
        <authorList>
            <person name="Chen X."/>
        </authorList>
    </citation>
    <scope>NUCLEOTIDE SEQUENCE [LARGE SCALE GENOMIC DNA]</scope>
    <source>
        <strain evidence="2">cv. Fuhuasheng</strain>
        <strain evidence="1">GDAAS-fuhuasheng2018</strain>
        <tissue evidence="1">Leaves</tissue>
    </source>
</reference>